<evidence type="ECO:0000313" key="2">
    <source>
        <dbReference type="EnsemblMetazoa" id="MESCA010872-PA"/>
    </source>
</evidence>
<dbReference type="AlphaFoldDB" id="T1H3P0"/>
<dbReference type="Proteomes" id="UP000015102">
    <property type="component" value="Unassembled WGS sequence"/>
</dbReference>
<evidence type="ECO:0000256" key="1">
    <source>
        <dbReference type="SAM" id="MobiDB-lite"/>
    </source>
</evidence>
<evidence type="ECO:0000313" key="3">
    <source>
        <dbReference type="Proteomes" id="UP000015102"/>
    </source>
</evidence>
<dbReference type="EnsemblMetazoa" id="MESCA010872-RA">
    <property type="protein sequence ID" value="MESCA010872-PA"/>
    <property type="gene ID" value="MESCA010872"/>
</dbReference>
<feature type="region of interest" description="Disordered" evidence="1">
    <location>
        <begin position="222"/>
        <end position="243"/>
    </location>
</feature>
<accession>T1H3P0</accession>
<reference evidence="2" key="2">
    <citation type="submission" date="2015-06" db="UniProtKB">
        <authorList>
            <consortium name="EnsemblMetazoa"/>
        </authorList>
    </citation>
    <scope>IDENTIFICATION</scope>
</reference>
<reference evidence="3" key="1">
    <citation type="submission" date="2013-02" db="EMBL/GenBank/DDBJ databases">
        <authorList>
            <person name="Hughes D."/>
        </authorList>
    </citation>
    <scope>NUCLEOTIDE SEQUENCE</scope>
    <source>
        <strain>Durham</strain>
        <strain evidence="3">NC isolate 2 -- Noor lab</strain>
    </source>
</reference>
<dbReference type="HOGENOM" id="CLU_1145021_0_0_1"/>
<organism evidence="2 3">
    <name type="scientific">Megaselia scalaris</name>
    <name type="common">Humpbacked fly</name>
    <name type="synonym">Phora scalaris</name>
    <dbReference type="NCBI Taxonomy" id="36166"/>
    <lineage>
        <taxon>Eukaryota</taxon>
        <taxon>Metazoa</taxon>
        <taxon>Ecdysozoa</taxon>
        <taxon>Arthropoda</taxon>
        <taxon>Hexapoda</taxon>
        <taxon>Insecta</taxon>
        <taxon>Pterygota</taxon>
        <taxon>Neoptera</taxon>
        <taxon>Endopterygota</taxon>
        <taxon>Diptera</taxon>
        <taxon>Brachycera</taxon>
        <taxon>Muscomorpha</taxon>
        <taxon>Platypezoidea</taxon>
        <taxon>Phoridae</taxon>
        <taxon>Megaseliini</taxon>
        <taxon>Megaselia</taxon>
    </lineage>
</organism>
<feature type="region of interest" description="Disordered" evidence="1">
    <location>
        <begin position="1"/>
        <end position="28"/>
    </location>
</feature>
<feature type="compositionally biased region" description="Polar residues" evidence="1">
    <location>
        <begin position="232"/>
        <end position="243"/>
    </location>
</feature>
<dbReference type="EMBL" id="CAQQ02188734">
    <property type="status" value="NOT_ANNOTATED_CDS"/>
    <property type="molecule type" value="Genomic_DNA"/>
</dbReference>
<name>T1H3P0_MEGSC</name>
<feature type="region of interest" description="Disordered" evidence="1">
    <location>
        <begin position="87"/>
        <end position="116"/>
    </location>
</feature>
<protein>
    <submittedName>
        <fullName evidence="2">Uncharacterized protein</fullName>
    </submittedName>
</protein>
<feature type="compositionally biased region" description="Basic and acidic residues" evidence="1">
    <location>
        <begin position="222"/>
        <end position="231"/>
    </location>
</feature>
<sequence length="243" mass="27190">MEKLPKADTINEASSEPVIADSVQPENVEEITEIAEEENASEEDMACKQSLEVVENSESLKENEELGIVPKEIENEENESNAVVNEIEQVTEGATPRRSSRRRSITSPLTTKTPRRKSIKITEVVEEVDEDTEKLPATDTIDQWNSEPTFEEIADEQRLDVTQNSKAVKEGMEHNTEKQPNDEQFEVVNDSVQDDDDAEIVKISEGVSAGVGIIEKSNIETIKESNEEQSNKDTQTVETNNEN</sequence>
<keyword evidence="3" id="KW-1185">Reference proteome</keyword>
<proteinExistence type="predicted"/>